<organism evidence="2 3">
    <name type="scientific">Setomelanomma holmii</name>
    <dbReference type="NCBI Taxonomy" id="210430"/>
    <lineage>
        <taxon>Eukaryota</taxon>
        <taxon>Fungi</taxon>
        <taxon>Dikarya</taxon>
        <taxon>Ascomycota</taxon>
        <taxon>Pezizomycotina</taxon>
        <taxon>Dothideomycetes</taxon>
        <taxon>Pleosporomycetidae</taxon>
        <taxon>Pleosporales</taxon>
        <taxon>Pleosporineae</taxon>
        <taxon>Phaeosphaeriaceae</taxon>
        <taxon>Setomelanomma</taxon>
    </lineage>
</organism>
<proteinExistence type="predicted"/>
<accession>A0A9P4HC53</accession>
<sequence>MLNGLEIELESAGLGVGIDTPEELLPLEELSEVGVLPESDERLEVDNAEEPDEPIETDAPTELKELTLLVEGMIEDNDVPSRLLEDDEAFTGSKSVLNKLKELVGGMLLFAALEVLNEDRIRELVILLDVTLSVLEDVVIGGMPGEELTVAVEVVALNELFVRMNVVVIEDRVEDELSSSGPLVPFEEIITKLGVDPGHNDGVPGLAAGVPEVGKGGALLDLGKDEPIDDEAGSGEPGVLGSDELEDTGRVSQIVVCSVVVVVFPDVTLVDVLVTTDGTAVAPGLLESEEGLGSEIVNPSLCVGVGVIQDLLEDVEGGEGLPGDGETTRIVDVTVEVVTCPPGIVLVSVIKMLDVTEGAGLGGAAGADESMIVTEILVRVVVPPPRIVLVIVVKALEVEGGARTGGIPAEVGVIVVTRVVVTLEVDPPGLTLVGVVRALEVVGTTGWPIDIGTLITVVDVLVKTVVAPPGSELVIITRTSEVEG</sequence>
<reference evidence="2" key="1">
    <citation type="journal article" date="2020" name="Stud. Mycol.">
        <title>101 Dothideomycetes genomes: a test case for predicting lifestyles and emergence of pathogens.</title>
        <authorList>
            <person name="Haridas S."/>
            <person name="Albert R."/>
            <person name="Binder M."/>
            <person name="Bloem J."/>
            <person name="Labutti K."/>
            <person name="Salamov A."/>
            <person name="Andreopoulos B."/>
            <person name="Baker S."/>
            <person name="Barry K."/>
            <person name="Bills G."/>
            <person name="Bluhm B."/>
            <person name="Cannon C."/>
            <person name="Castanera R."/>
            <person name="Culley D."/>
            <person name="Daum C."/>
            <person name="Ezra D."/>
            <person name="Gonzalez J."/>
            <person name="Henrissat B."/>
            <person name="Kuo A."/>
            <person name="Liang C."/>
            <person name="Lipzen A."/>
            <person name="Lutzoni F."/>
            <person name="Magnuson J."/>
            <person name="Mondo S."/>
            <person name="Nolan M."/>
            <person name="Ohm R."/>
            <person name="Pangilinan J."/>
            <person name="Park H.-J."/>
            <person name="Ramirez L."/>
            <person name="Alfaro M."/>
            <person name="Sun H."/>
            <person name="Tritt A."/>
            <person name="Yoshinaga Y."/>
            <person name="Zwiers L.-H."/>
            <person name="Turgeon B."/>
            <person name="Goodwin S."/>
            <person name="Spatafora J."/>
            <person name="Crous P."/>
            <person name="Grigoriev I."/>
        </authorList>
    </citation>
    <scope>NUCLEOTIDE SEQUENCE</scope>
    <source>
        <strain evidence="2">CBS 110217</strain>
    </source>
</reference>
<gene>
    <name evidence="2" type="ORF">EK21DRAFT_111447</name>
</gene>
<dbReference type="AlphaFoldDB" id="A0A9P4HC53"/>
<keyword evidence="3" id="KW-1185">Reference proteome</keyword>
<dbReference type="Proteomes" id="UP000799777">
    <property type="component" value="Unassembled WGS sequence"/>
</dbReference>
<protein>
    <submittedName>
        <fullName evidence="2">Uncharacterized protein</fullName>
    </submittedName>
</protein>
<dbReference type="EMBL" id="ML978185">
    <property type="protein sequence ID" value="KAF2030999.1"/>
    <property type="molecule type" value="Genomic_DNA"/>
</dbReference>
<evidence type="ECO:0000256" key="1">
    <source>
        <dbReference type="SAM" id="MobiDB-lite"/>
    </source>
</evidence>
<evidence type="ECO:0000313" key="3">
    <source>
        <dbReference type="Proteomes" id="UP000799777"/>
    </source>
</evidence>
<evidence type="ECO:0000313" key="2">
    <source>
        <dbReference type="EMBL" id="KAF2030999.1"/>
    </source>
</evidence>
<comment type="caution">
    <text evidence="2">The sequence shown here is derived from an EMBL/GenBank/DDBJ whole genome shotgun (WGS) entry which is preliminary data.</text>
</comment>
<feature type="region of interest" description="Disordered" evidence="1">
    <location>
        <begin position="224"/>
        <end position="244"/>
    </location>
</feature>
<name>A0A9P4HC53_9PLEO</name>